<dbReference type="InterPro" id="IPR009072">
    <property type="entry name" value="Histone-fold"/>
</dbReference>
<dbReference type="GO" id="GO:0030527">
    <property type="term" value="F:structural constituent of chromatin"/>
    <property type="evidence" value="ECO:0007669"/>
    <property type="project" value="InterPro"/>
</dbReference>
<evidence type="ECO:0000313" key="3">
    <source>
        <dbReference type="EMBL" id="ETE70605.1"/>
    </source>
</evidence>
<dbReference type="EMBL" id="AZIM01000518">
    <property type="protein sequence ID" value="ETE70605.1"/>
    <property type="molecule type" value="Genomic_DNA"/>
</dbReference>
<dbReference type="AlphaFoldDB" id="V8P8E7"/>
<comment type="similarity">
    <text evidence="1">Belongs to the histone H3 family.</text>
</comment>
<evidence type="ECO:0000256" key="2">
    <source>
        <dbReference type="SAM" id="MobiDB-lite"/>
    </source>
</evidence>
<sequence length="384" mass="42444">MSELPELYALLPGLRAFSKGLEGLAAPWRAVQKPRPGTRAGFILDTRSLPLPTRRCEDPVAEDSPVAPPSRRRRAGGSRRQRRSPEEAAGRERRRRDPKVSTELSFVRGVRDVCLEYTRGVDGTWGIDGAACFADGSCSIELLADAYLCACLAKRATLLPKDIQLTRRHRGLPDDLAGGKFWGYRAAKKHPEKENDFWGFLPSHPFLKPVAFQQGSFCNPQFEPVSCLLKEISFWKLLQLLNWLSFPSSALHYLMPIRFLPGLPNLIPMILCWLGIMDFATFTFRLERGKCEDIQSLAFLLCSAAGEMGWMPPVALCQPKWDAGATRVSPSPVLSGRVLQKAIQAENSCPEAQWVGPLLFPHGPDLSTPQAGSGPRALSLTPLG</sequence>
<dbReference type="Proteomes" id="UP000018936">
    <property type="component" value="Unassembled WGS sequence"/>
</dbReference>
<evidence type="ECO:0000313" key="4">
    <source>
        <dbReference type="Proteomes" id="UP000018936"/>
    </source>
</evidence>
<reference evidence="3 4" key="1">
    <citation type="journal article" date="2013" name="Proc. Natl. Acad. Sci. U.S.A.">
        <title>The king cobra genome reveals dynamic gene evolution and adaptation in the snake venom system.</title>
        <authorList>
            <person name="Vonk F.J."/>
            <person name="Casewell N.R."/>
            <person name="Henkel C.V."/>
            <person name="Heimberg A.M."/>
            <person name="Jansen H.J."/>
            <person name="McCleary R.J."/>
            <person name="Kerkkamp H.M."/>
            <person name="Vos R.A."/>
            <person name="Guerreiro I."/>
            <person name="Calvete J.J."/>
            <person name="Wuster W."/>
            <person name="Woods A.E."/>
            <person name="Logan J.M."/>
            <person name="Harrison R.A."/>
            <person name="Castoe T.A."/>
            <person name="de Koning A.P."/>
            <person name="Pollock D.D."/>
            <person name="Yandell M."/>
            <person name="Calderon D."/>
            <person name="Renjifo C."/>
            <person name="Currier R.B."/>
            <person name="Salgado D."/>
            <person name="Pla D."/>
            <person name="Sanz L."/>
            <person name="Hyder A.S."/>
            <person name="Ribeiro J.M."/>
            <person name="Arntzen J.W."/>
            <person name="van den Thillart G.E."/>
            <person name="Boetzer M."/>
            <person name="Pirovano W."/>
            <person name="Dirks R.P."/>
            <person name="Spaink H.P."/>
            <person name="Duboule D."/>
            <person name="McGlinn E."/>
            <person name="Kini R.M."/>
            <person name="Richardson M.K."/>
        </authorList>
    </citation>
    <scope>NUCLEOTIDE SEQUENCE</scope>
    <source>
        <tissue evidence="3">Blood</tissue>
    </source>
</reference>
<proteinExistence type="inferred from homology"/>
<gene>
    <name evidence="3" type="primary">CENPA</name>
    <name evidence="3" type="ORF">L345_03589</name>
</gene>
<feature type="region of interest" description="Disordered" evidence="2">
    <location>
        <begin position="53"/>
        <end position="100"/>
    </location>
</feature>
<keyword evidence="4" id="KW-1185">Reference proteome</keyword>
<feature type="non-terminal residue" evidence="3">
    <location>
        <position position="1"/>
    </location>
</feature>
<dbReference type="SUPFAM" id="SSF47113">
    <property type="entry name" value="Histone-fold"/>
    <property type="match status" value="1"/>
</dbReference>
<dbReference type="GO" id="GO:0046982">
    <property type="term" value="F:protein heterodimerization activity"/>
    <property type="evidence" value="ECO:0007669"/>
    <property type="project" value="InterPro"/>
</dbReference>
<name>V8P8E7_OPHHA</name>
<dbReference type="PANTHER" id="PTHR45810">
    <property type="entry name" value="HISTONE H3.2"/>
    <property type="match status" value="1"/>
</dbReference>
<dbReference type="SMART" id="SM00428">
    <property type="entry name" value="H3"/>
    <property type="match status" value="1"/>
</dbReference>
<evidence type="ECO:0000256" key="1">
    <source>
        <dbReference type="ARBA" id="ARBA00010343"/>
    </source>
</evidence>
<comment type="caution">
    <text evidence="3">The sequence shown here is derived from an EMBL/GenBank/DDBJ whole genome shotgun (WGS) entry which is preliminary data.</text>
</comment>
<accession>V8P8E7</accession>
<dbReference type="Gene3D" id="1.10.20.10">
    <property type="entry name" value="Histone, subunit A"/>
    <property type="match status" value="1"/>
</dbReference>
<dbReference type="GO" id="GO:0003677">
    <property type="term" value="F:DNA binding"/>
    <property type="evidence" value="ECO:0007669"/>
    <property type="project" value="InterPro"/>
</dbReference>
<dbReference type="GO" id="GO:0000786">
    <property type="term" value="C:nucleosome"/>
    <property type="evidence" value="ECO:0007669"/>
    <property type="project" value="InterPro"/>
</dbReference>
<dbReference type="InterPro" id="IPR000164">
    <property type="entry name" value="Histone_H3/CENP-A"/>
</dbReference>
<protein>
    <submittedName>
        <fullName evidence="3">Histone H3-like centromeric protein A</fullName>
    </submittedName>
</protein>
<organism evidence="3 4">
    <name type="scientific">Ophiophagus hannah</name>
    <name type="common">King cobra</name>
    <name type="synonym">Naja hannah</name>
    <dbReference type="NCBI Taxonomy" id="8665"/>
    <lineage>
        <taxon>Eukaryota</taxon>
        <taxon>Metazoa</taxon>
        <taxon>Chordata</taxon>
        <taxon>Craniata</taxon>
        <taxon>Vertebrata</taxon>
        <taxon>Euteleostomi</taxon>
        <taxon>Lepidosauria</taxon>
        <taxon>Squamata</taxon>
        <taxon>Bifurcata</taxon>
        <taxon>Unidentata</taxon>
        <taxon>Episquamata</taxon>
        <taxon>Toxicofera</taxon>
        <taxon>Serpentes</taxon>
        <taxon>Colubroidea</taxon>
        <taxon>Elapidae</taxon>
        <taxon>Elapinae</taxon>
        <taxon>Ophiophagus</taxon>
    </lineage>
</organism>
<dbReference type="PANTHER" id="PTHR45810:SF1">
    <property type="entry name" value="HISTONE H3-LIKE CENTROMERIC PROTEIN A"/>
    <property type="match status" value="1"/>
</dbReference>
<feature type="compositionally biased region" description="Basic residues" evidence="2">
    <location>
        <begin position="70"/>
        <end position="82"/>
    </location>
</feature>